<evidence type="ECO:0000313" key="2">
    <source>
        <dbReference type="EMBL" id="SFB16074.1"/>
    </source>
</evidence>
<gene>
    <name evidence="2" type="ORF">SAMN05216587_11922</name>
</gene>
<evidence type="ECO:0000256" key="1">
    <source>
        <dbReference type="SAM" id="MobiDB-lite"/>
    </source>
</evidence>
<dbReference type="Proteomes" id="UP000183843">
    <property type="component" value="Unassembled WGS sequence"/>
</dbReference>
<protein>
    <submittedName>
        <fullName evidence="2">Uncharacterized protein</fullName>
    </submittedName>
</protein>
<evidence type="ECO:0000313" key="3">
    <source>
        <dbReference type="Proteomes" id="UP000183843"/>
    </source>
</evidence>
<accession>A0A1I0YS07</accession>
<feature type="region of interest" description="Disordered" evidence="1">
    <location>
        <begin position="178"/>
        <end position="219"/>
    </location>
</feature>
<dbReference type="AlphaFoldDB" id="A0A1I0YS07"/>
<reference evidence="2 3" key="1">
    <citation type="submission" date="2016-10" db="EMBL/GenBank/DDBJ databases">
        <authorList>
            <person name="de Groot N.N."/>
        </authorList>
    </citation>
    <scope>NUCLEOTIDE SEQUENCE [LARGE SCALE GENOMIC DNA]</scope>
    <source>
        <strain evidence="2 3">L14</strain>
    </source>
</reference>
<dbReference type="EMBL" id="FOJX01000019">
    <property type="protein sequence ID" value="SFB16074.1"/>
    <property type="molecule type" value="Genomic_DNA"/>
</dbReference>
<proteinExistence type="predicted"/>
<dbReference type="RefSeq" id="WP_074817519.1">
    <property type="nucleotide sequence ID" value="NZ_FOJX01000019.1"/>
</dbReference>
<sequence>MSNNISANFAASFYQNMGQVGKKGQGAQKKEQAQEPFSQYMQDTQVELSADGLALAGQQKAGGTQLSQKAQDLFAKLQEKYGDYDFYVAENQDDMKNYMDKGTKQYSVVFTKEELEKMANDEEYAEKVIGQMESAIGMTKRIEESGQLGEGVHFKQVAITFDGEGNMKLFAQLEKMSADQQERLEEAKEKKAEEKEKAAQEAEKEKKEEQAKKAPSNIVEIEASSEEEFLEKLLGIKW</sequence>
<name>A0A1I0YS07_SELRU</name>
<organism evidence="2 3">
    <name type="scientific">Selenomonas ruminantium</name>
    <dbReference type="NCBI Taxonomy" id="971"/>
    <lineage>
        <taxon>Bacteria</taxon>
        <taxon>Bacillati</taxon>
        <taxon>Bacillota</taxon>
        <taxon>Negativicutes</taxon>
        <taxon>Selenomonadales</taxon>
        <taxon>Selenomonadaceae</taxon>
        <taxon>Selenomonas</taxon>
    </lineage>
</organism>
<dbReference type="InterPro" id="IPR046097">
    <property type="entry name" value="DUF6033"/>
</dbReference>
<feature type="compositionally biased region" description="Basic and acidic residues" evidence="1">
    <location>
        <begin position="178"/>
        <end position="212"/>
    </location>
</feature>
<dbReference type="Pfam" id="PF19498">
    <property type="entry name" value="DUF6033"/>
    <property type="match status" value="1"/>
</dbReference>